<reference evidence="1 2" key="1">
    <citation type="journal article" date="2018" name="Sci. Rep.">
        <title>Genomic signatures of local adaptation to the degree of environmental predictability in rotifers.</title>
        <authorList>
            <person name="Franch-Gras L."/>
            <person name="Hahn C."/>
            <person name="Garcia-Roger E.M."/>
            <person name="Carmona M.J."/>
            <person name="Serra M."/>
            <person name="Gomez A."/>
        </authorList>
    </citation>
    <scope>NUCLEOTIDE SEQUENCE [LARGE SCALE GENOMIC DNA]</scope>
    <source>
        <strain evidence="1">HYR1</strain>
    </source>
</reference>
<dbReference type="OrthoDB" id="5919499at2759"/>
<gene>
    <name evidence="1" type="ORF">BpHYR1_000543</name>
</gene>
<keyword evidence="2" id="KW-1185">Reference proteome</keyword>
<comment type="caution">
    <text evidence="1">The sequence shown here is derived from an EMBL/GenBank/DDBJ whole genome shotgun (WGS) entry which is preliminary data.</text>
</comment>
<name>A0A3M7R8I6_BRAPC</name>
<evidence type="ECO:0000313" key="1">
    <source>
        <dbReference type="EMBL" id="RNA19867.1"/>
    </source>
</evidence>
<dbReference type="EMBL" id="REGN01003963">
    <property type="protein sequence ID" value="RNA19867.1"/>
    <property type="molecule type" value="Genomic_DNA"/>
</dbReference>
<dbReference type="Proteomes" id="UP000276133">
    <property type="component" value="Unassembled WGS sequence"/>
</dbReference>
<protein>
    <submittedName>
        <fullName evidence="1">Ac transposable element-derived</fullName>
    </submittedName>
</protein>
<accession>A0A3M7R8I6</accession>
<evidence type="ECO:0000313" key="2">
    <source>
        <dbReference type="Proteomes" id="UP000276133"/>
    </source>
</evidence>
<sequence length="211" mass="25288">MTLALIPLDKIKDAFNIILDECPFTDEKLFAFVRYFKKQWLNGTISPQIWNHHTSQKRTNNNLEGFHSKLTKLLPKYHPKFSDVLKCIIKEDAKTRNDFLSFDSKTYQAKKDLVKDLKIQITQEEFRRNFVDFKTYFEKLTCQVMYPYDQDINESLENEKDEDENNNDDRGEVEEQTITKIKVSKLVNMYIHFDFTRDIDQRLNQIKQIKN</sequence>
<organism evidence="1 2">
    <name type="scientific">Brachionus plicatilis</name>
    <name type="common">Marine rotifer</name>
    <name type="synonym">Brachionus muelleri</name>
    <dbReference type="NCBI Taxonomy" id="10195"/>
    <lineage>
        <taxon>Eukaryota</taxon>
        <taxon>Metazoa</taxon>
        <taxon>Spiralia</taxon>
        <taxon>Gnathifera</taxon>
        <taxon>Rotifera</taxon>
        <taxon>Eurotatoria</taxon>
        <taxon>Monogononta</taxon>
        <taxon>Pseudotrocha</taxon>
        <taxon>Ploima</taxon>
        <taxon>Brachionidae</taxon>
        <taxon>Brachionus</taxon>
    </lineage>
</organism>
<dbReference type="AlphaFoldDB" id="A0A3M7R8I6"/>
<proteinExistence type="predicted"/>